<sequence>MTRTMMKGAAALALTFGLMAPLAAKAQSVPSKPADVADMKCLALLVTIVEMGGEASDQVMPGVFYYLGRLEGRTPSTNWLQATEDYRRGTPVETLAGDAERCSQELMAKGNEMIAFGETQAQQP</sequence>
<name>A0ABX7BN59_9CAUL</name>
<dbReference type="RefSeq" id="WP_201103382.1">
    <property type="nucleotide sequence ID" value="NZ_CP067977.1"/>
</dbReference>
<feature type="signal peptide" evidence="1">
    <location>
        <begin position="1"/>
        <end position="26"/>
    </location>
</feature>
<dbReference type="EMBL" id="CP067977">
    <property type="protein sequence ID" value="QQQ19028.1"/>
    <property type="molecule type" value="Genomic_DNA"/>
</dbReference>
<evidence type="ECO:0000256" key="1">
    <source>
        <dbReference type="SAM" id="SignalP"/>
    </source>
</evidence>
<keyword evidence="1" id="KW-0732">Signal</keyword>
<evidence type="ECO:0000313" key="3">
    <source>
        <dbReference type="Proteomes" id="UP000595448"/>
    </source>
</evidence>
<proteinExistence type="predicted"/>
<organism evidence="2 3">
    <name type="scientific">Brevundimonas vitisensis</name>
    <dbReference type="NCBI Taxonomy" id="2800818"/>
    <lineage>
        <taxon>Bacteria</taxon>
        <taxon>Pseudomonadati</taxon>
        <taxon>Pseudomonadota</taxon>
        <taxon>Alphaproteobacteria</taxon>
        <taxon>Caulobacterales</taxon>
        <taxon>Caulobacteraceae</taxon>
        <taxon>Brevundimonas</taxon>
    </lineage>
</organism>
<reference evidence="2 3" key="1">
    <citation type="submission" date="2021-01" db="EMBL/GenBank/DDBJ databases">
        <title>Brevundimonas vitis sp. nov., an bacterium isolated from grape (Vitis vinifera).</title>
        <authorList>
            <person name="Jiang L."/>
            <person name="Lee J."/>
        </authorList>
    </citation>
    <scope>NUCLEOTIDE SEQUENCE [LARGE SCALE GENOMIC DNA]</scope>
    <source>
        <strain evidence="2 3">GRTSA-9</strain>
    </source>
</reference>
<dbReference type="Proteomes" id="UP000595448">
    <property type="component" value="Chromosome"/>
</dbReference>
<keyword evidence="3" id="KW-1185">Reference proteome</keyword>
<feature type="chain" id="PRO_5047427313" evidence="1">
    <location>
        <begin position="27"/>
        <end position="124"/>
    </location>
</feature>
<gene>
    <name evidence="2" type="ORF">JIP62_02545</name>
</gene>
<evidence type="ECO:0000313" key="2">
    <source>
        <dbReference type="EMBL" id="QQQ19028.1"/>
    </source>
</evidence>
<protein>
    <submittedName>
        <fullName evidence="2">Uncharacterized protein</fullName>
    </submittedName>
</protein>
<accession>A0ABX7BN59</accession>